<gene>
    <name evidence="2" type="ORF">GCM10025868_13210</name>
</gene>
<reference evidence="3" key="1">
    <citation type="journal article" date="2019" name="Int. J. Syst. Evol. Microbiol.">
        <title>The Global Catalogue of Microorganisms (GCM) 10K type strain sequencing project: providing services to taxonomists for standard genome sequencing and annotation.</title>
        <authorList>
            <consortium name="The Broad Institute Genomics Platform"/>
            <consortium name="The Broad Institute Genome Sequencing Center for Infectious Disease"/>
            <person name="Wu L."/>
            <person name="Ma J."/>
        </authorList>
    </citation>
    <scope>NUCLEOTIDE SEQUENCE [LARGE SCALE GENOMIC DNA]</scope>
    <source>
        <strain evidence="3">NBRC 108730</strain>
    </source>
</reference>
<evidence type="ECO:0000313" key="2">
    <source>
        <dbReference type="EMBL" id="GMA86071.1"/>
    </source>
</evidence>
<feature type="transmembrane region" description="Helical" evidence="1">
    <location>
        <begin position="64"/>
        <end position="81"/>
    </location>
</feature>
<evidence type="ECO:0000256" key="1">
    <source>
        <dbReference type="SAM" id="Phobius"/>
    </source>
</evidence>
<comment type="caution">
    <text evidence="2">The sequence shown here is derived from an EMBL/GenBank/DDBJ whole genome shotgun (WGS) entry which is preliminary data.</text>
</comment>
<proteinExistence type="predicted"/>
<keyword evidence="3" id="KW-1185">Reference proteome</keyword>
<dbReference type="Proteomes" id="UP001157017">
    <property type="component" value="Unassembled WGS sequence"/>
</dbReference>
<keyword evidence="1" id="KW-0812">Transmembrane</keyword>
<sequence length="155" mass="16662">MRAAGGRVVDAPDVLVPRVPPSAAHFWSQRVRQAYDDLAQPWRLVPALATVPVCLVAAVTRPQWLLGLALVPVALSLAGWLRAGAWRGVPATVPLWAPAWGLERAVCSWLALAARLRGGVVYAGTRMPVAAHSRRWLARRHGATRSTSRVGARSG</sequence>
<keyword evidence="1" id="KW-0472">Membrane</keyword>
<organism evidence="2 3">
    <name type="scientific">Angustibacter aerolatus</name>
    <dbReference type="NCBI Taxonomy" id="1162965"/>
    <lineage>
        <taxon>Bacteria</taxon>
        <taxon>Bacillati</taxon>
        <taxon>Actinomycetota</taxon>
        <taxon>Actinomycetes</taxon>
        <taxon>Kineosporiales</taxon>
        <taxon>Kineosporiaceae</taxon>
    </lineage>
</organism>
<name>A0ABQ6JEQ8_9ACTN</name>
<accession>A0ABQ6JEQ8</accession>
<keyword evidence="1" id="KW-1133">Transmembrane helix</keyword>
<protein>
    <submittedName>
        <fullName evidence="2">Uncharacterized protein</fullName>
    </submittedName>
</protein>
<evidence type="ECO:0000313" key="3">
    <source>
        <dbReference type="Proteomes" id="UP001157017"/>
    </source>
</evidence>
<dbReference type="EMBL" id="BSUZ01000001">
    <property type="protein sequence ID" value="GMA86071.1"/>
    <property type="molecule type" value="Genomic_DNA"/>
</dbReference>